<dbReference type="RefSeq" id="WP_012109159.1">
    <property type="nucleotide sequence ID" value="NC_009714.1"/>
</dbReference>
<evidence type="ECO:0000256" key="12">
    <source>
        <dbReference type="ARBA" id="ARBA00048138"/>
    </source>
</evidence>
<dbReference type="SFLD" id="SFLDF00029">
    <property type="entry name" value="phosphoserine_phosphatase"/>
    <property type="match status" value="1"/>
</dbReference>
<evidence type="ECO:0000256" key="5">
    <source>
        <dbReference type="ARBA" id="ARBA00015196"/>
    </source>
</evidence>
<evidence type="ECO:0000256" key="4">
    <source>
        <dbReference type="ARBA" id="ARBA00012640"/>
    </source>
</evidence>
<dbReference type="GO" id="GO:0006564">
    <property type="term" value="P:L-serine biosynthetic process"/>
    <property type="evidence" value="ECO:0007669"/>
    <property type="project" value="UniProtKB-KW"/>
</dbReference>
<dbReference type="GO" id="GO:0000287">
    <property type="term" value="F:magnesium ion binding"/>
    <property type="evidence" value="ECO:0007669"/>
    <property type="project" value="TreeGrafter"/>
</dbReference>
<name>A7I2W7_CAMHC</name>
<dbReference type="PANTHER" id="PTHR43344:SF2">
    <property type="entry name" value="PHOSPHOSERINE PHOSPHATASE"/>
    <property type="match status" value="1"/>
</dbReference>
<evidence type="ECO:0000256" key="2">
    <source>
        <dbReference type="ARBA" id="ARBA00005135"/>
    </source>
</evidence>
<evidence type="ECO:0000256" key="7">
    <source>
        <dbReference type="ARBA" id="ARBA00022723"/>
    </source>
</evidence>
<evidence type="ECO:0000256" key="10">
    <source>
        <dbReference type="ARBA" id="ARBA00023299"/>
    </source>
</evidence>
<dbReference type="STRING" id="360107.CHAB381_1307"/>
<evidence type="ECO:0000256" key="6">
    <source>
        <dbReference type="ARBA" id="ARBA00022605"/>
    </source>
</evidence>
<dbReference type="KEGG" id="cha:CHAB381_1307"/>
<dbReference type="eggNOG" id="COG0560">
    <property type="taxonomic scope" value="Bacteria"/>
</dbReference>
<gene>
    <name evidence="15" type="primary">serB</name>
    <name evidence="15" type="ordered locus">CHAB381_1307</name>
</gene>
<dbReference type="SFLD" id="SFLDG01136">
    <property type="entry name" value="C1.6:_Phosphoserine_Phosphatas"/>
    <property type="match status" value="1"/>
</dbReference>
<evidence type="ECO:0000313" key="16">
    <source>
        <dbReference type="Proteomes" id="UP000002407"/>
    </source>
</evidence>
<proteinExistence type="inferred from homology"/>
<comment type="catalytic activity">
    <reaction evidence="13">
        <text>O-phospho-D-serine + H2O = D-serine + phosphate</text>
        <dbReference type="Rhea" id="RHEA:24873"/>
        <dbReference type="ChEBI" id="CHEBI:15377"/>
        <dbReference type="ChEBI" id="CHEBI:35247"/>
        <dbReference type="ChEBI" id="CHEBI:43474"/>
        <dbReference type="ChEBI" id="CHEBI:58680"/>
        <dbReference type="EC" id="3.1.3.3"/>
    </reaction>
</comment>
<keyword evidence="8 15" id="KW-0378">Hydrolase</keyword>
<evidence type="ECO:0000256" key="11">
    <source>
        <dbReference type="ARBA" id="ARBA00031693"/>
    </source>
</evidence>
<dbReference type="GO" id="GO:0036424">
    <property type="term" value="F:L-phosphoserine phosphatase activity"/>
    <property type="evidence" value="ECO:0007669"/>
    <property type="project" value="InterPro"/>
</dbReference>
<sequence length="207" mass="22764">MIKLCIFDFDSTLMDGETITNFARAVGKDKEVAEITARAMAGELDFFESLSKRVAFLKGVKSETITKIAQNLPYVNGAKEIISYLKTKGIKVVVFSGGFHVATDYAQKILKFDASFANILHEKDGVLTGLVGGEMMFGYSKGKILKELKNLLKLESSEVLCVGDGANDVSMFKEAGLKIAFCANEILKREADFCVETKNLMEIAKYV</sequence>
<dbReference type="EMBL" id="CP000776">
    <property type="protein sequence ID" value="ABS51204.1"/>
    <property type="molecule type" value="Genomic_DNA"/>
</dbReference>
<dbReference type="HOGENOM" id="CLU_036368_4_3_7"/>
<feature type="active site" description="Nucleophile" evidence="14">
    <location>
        <position position="8"/>
    </location>
</feature>
<dbReference type="NCBIfam" id="TIGR00338">
    <property type="entry name" value="serB"/>
    <property type="match status" value="1"/>
</dbReference>
<dbReference type="InterPro" id="IPR050582">
    <property type="entry name" value="HAD-like_SerB"/>
</dbReference>
<dbReference type="NCBIfam" id="TIGR01488">
    <property type="entry name" value="HAD-SF-IB"/>
    <property type="match status" value="1"/>
</dbReference>
<reference evidence="16" key="1">
    <citation type="submission" date="2007-07" db="EMBL/GenBank/DDBJ databases">
        <title>Complete genome sequence of Campylobacter hominis ATCC BAA-381, a commensal isolated from the human gastrointestinal tract.</title>
        <authorList>
            <person name="Fouts D.E."/>
            <person name="Mongodin E.F."/>
            <person name="Puiu D."/>
            <person name="Sebastian Y."/>
            <person name="Miller W.G."/>
            <person name="Mandrell R.E."/>
            <person name="Nelson K.E."/>
        </authorList>
    </citation>
    <scope>NUCLEOTIDE SEQUENCE [LARGE SCALE GENOMIC DNA]</scope>
    <source>
        <strain evidence="16">ATCC BAA-381 / LMG 19568 / NCTC 13146 / CH001A</strain>
    </source>
</reference>
<evidence type="ECO:0000313" key="15">
    <source>
        <dbReference type="EMBL" id="ABS51204.1"/>
    </source>
</evidence>
<dbReference type="InterPro" id="IPR004469">
    <property type="entry name" value="PSP"/>
</dbReference>
<dbReference type="SUPFAM" id="SSF56784">
    <property type="entry name" value="HAD-like"/>
    <property type="match status" value="1"/>
</dbReference>
<keyword evidence="9" id="KW-0460">Magnesium</keyword>
<dbReference type="OrthoDB" id="9792539at2"/>
<evidence type="ECO:0000256" key="1">
    <source>
        <dbReference type="ARBA" id="ARBA00001946"/>
    </source>
</evidence>
<accession>A7I2W7</accession>
<dbReference type="InterPro" id="IPR023214">
    <property type="entry name" value="HAD_sf"/>
</dbReference>
<comment type="catalytic activity">
    <reaction evidence="12">
        <text>O-phospho-L-serine + H2O = L-serine + phosphate</text>
        <dbReference type="Rhea" id="RHEA:21208"/>
        <dbReference type="ChEBI" id="CHEBI:15377"/>
        <dbReference type="ChEBI" id="CHEBI:33384"/>
        <dbReference type="ChEBI" id="CHEBI:43474"/>
        <dbReference type="ChEBI" id="CHEBI:57524"/>
        <dbReference type="EC" id="3.1.3.3"/>
    </reaction>
</comment>
<dbReference type="AlphaFoldDB" id="A7I2W7"/>
<comment type="similarity">
    <text evidence="3">Belongs to the HAD-like hydrolase superfamily. SerB family.</text>
</comment>
<dbReference type="GO" id="GO:0005737">
    <property type="term" value="C:cytoplasm"/>
    <property type="evidence" value="ECO:0007669"/>
    <property type="project" value="TreeGrafter"/>
</dbReference>
<dbReference type="Pfam" id="PF00702">
    <property type="entry name" value="Hydrolase"/>
    <property type="match status" value="1"/>
</dbReference>
<evidence type="ECO:0000256" key="3">
    <source>
        <dbReference type="ARBA" id="ARBA00009184"/>
    </source>
</evidence>
<keyword evidence="6" id="KW-0028">Amino-acid biosynthesis</keyword>
<comment type="cofactor">
    <cofactor evidence="1">
        <name>Mg(2+)</name>
        <dbReference type="ChEBI" id="CHEBI:18420"/>
    </cofactor>
</comment>
<keyword evidence="16" id="KW-1185">Reference proteome</keyword>
<dbReference type="UniPathway" id="UPA00135">
    <property type="reaction ID" value="UER00198"/>
</dbReference>
<dbReference type="PANTHER" id="PTHR43344">
    <property type="entry name" value="PHOSPHOSERINE PHOSPHATASE"/>
    <property type="match status" value="1"/>
</dbReference>
<dbReference type="SFLD" id="SFLDG01137">
    <property type="entry name" value="C1.6.1:_Phosphoserine_Phosphat"/>
    <property type="match status" value="1"/>
</dbReference>
<dbReference type="Gene3D" id="3.40.50.1000">
    <property type="entry name" value="HAD superfamily/HAD-like"/>
    <property type="match status" value="1"/>
</dbReference>
<comment type="pathway">
    <text evidence="2">Amino-acid biosynthesis; L-serine biosynthesis; L-serine from 3-phospho-D-glycerate: step 3/3.</text>
</comment>
<feature type="active site" description="Proton donor" evidence="14">
    <location>
        <position position="10"/>
    </location>
</feature>
<evidence type="ECO:0000256" key="14">
    <source>
        <dbReference type="PIRSR" id="PIRSR604469-1"/>
    </source>
</evidence>
<evidence type="ECO:0000256" key="8">
    <source>
        <dbReference type="ARBA" id="ARBA00022801"/>
    </source>
</evidence>
<keyword evidence="10" id="KW-0718">Serine biosynthesis</keyword>
<dbReference type="InterPro" id="IPR036412">
    <property type="entry name" value="HAD-like_sf"/>
</dbReference>
<dbReference type="SFLD" id="SFLDS00003">
    <property type="entry name" value="Haloacid_Dehalogenase"/>
    <property type="match status" value="1"/>
</dbReference>
<protein>
    <recommendedName>
        <fullName evidence="5">Phosphoserine phosphatase</fullName>
        <ecNumber evidence="4">3.1.3.3</ecNumber>
    </recommendedName>
    <alternativeName>
        <fullName evidence="11">O-phosphoserine phosphohydrolase</fullName>
    </alternativeName>
</protein>
<organism evidence="15 16">
    <name type="scientific">Campylobacter hominis (strain ATCC BAA-381 / DSM 21671 / CCUG 45161 / LMG 19568 / NCTC 13146 / CH001A)</name>
    <dbReference type="NCBI Taxonomy" id="360107"/>
    <lineage>
        <taxon>Bacteria</taxon>
        <taxon>Pseudomonadati</taxon>
        <taxon>Campylobacterota</taxon>
        <taxon>Epsilonproteobacteria</taxon>
        <taxon>Campylobacterales</taxon>
        <taxon>Campylobacteraceae</taxon>
        <taxon>Campylobacter</taxon>
    </lineage>
</organism>
<dbReference type="Proteomes" id="UP000002407">
    <property type="component" value="Chromosome"/>
</dbReference>
<evidence type="ECO:0000256" key="13">
    <source>
        <dbReference type="ARBA" id="ARBA00048523"/>
    </source>
</evidence>
<evidence type="ECO:0000256" key="9">
    <source>
        <dbReference type="ARBA" id="ARBA00022842"/>
    </source>
</evidence>
<dbReference type="EC" id="3.1.3.3" evidence="4"/>
<keyword evidence="7" id="KW-0479">Metal-binding</keyword>